<evidence type="ECO:0000256" key="1">
    <source>
        <dbReference type="ARBA" id="ARBA00022679"/>
    </source>
</evidence>
<name>A0A2V3IKS9_9FLOR</name>
<dbReference type="PANTHER" id="PTHR43861:SF3">
    <property type="entry name" value="PUTATIVE (AFU_ORTHOLOGUE AFUA_2G14390)-RELATED"/>
    <property type="match status" value="1"/>
</dbReference>
<dbReference type="Gene3D" id="3.40.50.150">
    <property type="entry name" value="Vaccinia Virus protein VP39"/>
    <property type="match status" value="1"/>
</dbReference>
<organism evidence="4 5">
    <name type="scientific">Gracilariopsis chorda</name>
    <dbReference type="NCBI Taxonomy" id="448386"/>
    <lineage>
        <taxon>Eukaryota</taxon>
        <taxon>Rhodophyta</taxon>
        <taxon>Florideophyceae</taxon>
        <taxon>Rhodymeniophycidae</taxon>
        <taxon>Gracilariales</taxon>
        <taxon>Gracilariaceae</taxon>
        <taxon>Gracilariopsis</taxon>
    </lineage>
</organism>
<dbReference type="InterPro" id="IPR029063">
    <property type="entry name" value="SAM-dependent_MTases_sf"/>
</dbReference>
<reference evidence="4 5" key="1">
    <citation type="journal article" date="2018" name="Mol. Biol. Evol.">
        <title>Analysis of the draft genome of the red seaweed Gracilariopsis chorda provides insights into genome size evolution in Rhodophyta.</title>
        <authorList>
            <person name="Lee J."/>
            <person name="Yang E.C."/>
            <person name="Graf L."/>
            <person name="Yang J.H."/>
            <person name="Qiu H."/>
            <person name="Zel Zion U."/>
            <person name="Chan C.X."/>
            <person name="Stephens T.G."/>
            <person name="Weber A.P.M."/>
            <person name="Boo G.H."/>
            <person name="Boo S.M."/>
            <person name="Kim K.M."/>
            <person name="Shin Y."/>
            <person name="Jung M."/>
            <person name="Lee S.J."/>
            <person name="Yim H.S."/>
            <person name="Lee J.H."/>
            <person name="Bhattacharya D."/>
            <person name="Yoon H.S."/>
        </authorList>
    </citation>
    <scope>NUCLEOTIDE SEQUENCE [LARGE SCALE GENOMIC DNA]</scope>
    <source>
        <strain evidence="4 5">SKKU-2015</strain>
        <tissue evidence="4">Whole body</tissue>
    </source>
</reference>
<evidence type="ECO:0000313" key="4">
    <source>
        <dbReference type="EMBL" id="PXF42658.1"/>
    </source>
</evidence>
<gene>
    <name evidence="4" type="ORF">BWQ96_07601</name>
</gene>
<keyword evidence="2" id="KW-1133">Transmembrane helix</keyword>
<evidence type="ECO:0000256" key="2">
    <source>
        <dbReference type="SAM" id="Phobius"/>
    </source>
</evidence>
<dbReference type="EMBL" id="NBIV01000154">
    <property type="protein sequence ID" value="PXF42658.1"/>
    <property type="molecule type" value="Genomic_DNA"/>
</dbReference>
<evidence type="ECO:0000313" key="5">
    <source>
        <dbReference type="Proteomes" id="UP000247409"/>
    </source>
</evidence>
<feature type="domain" description="Methyltransferase type 11" evidence="3">
    <location>
        <begin position="109"/>
        <end position="195"/>
    </location>
</feature>
<keyword evidence="1 4" id="KW-0808">Transferase</keyword>
<accession>A0A2V3IKS9</accession>
<comment type="caution">
    <text evidence="4">The sequence shown here is derived from an EMBL/GenBank/DDBJ whole genome shotgun (WGS) entry which is preliminary data.</text>
</comment>
<dbReference type="AlphaFoldDB" id="A0A2V3IKS9"/>
<dbReference type="Proteomes" id="UP000247409">
    <property type="component" value="Unassembled WGS sequence"/>
</dbReference>
<protein>
    <submittedName>
        <fullName evidence="4">Malonyl-[acyl-carrier protein] O-methyltransferase</fullName>
    </submittedName>
</protein>
<evidence type="ECO:0000259" key="3">
    <source>
        <dbReference type="Pfam" id="PF08241"/>
    </source>
</evidence>
<dbReference type="CDD" id="cd02440">
    <property type="entry name" value="AdoMet_MTases"/>
    <property type="match status" value="1"/>
</dbReference>
<keyword evidence="4" id="KW-0489">Methyltransferase</keyword>
<dbReference type="PANTHER" id="PTHR43861">
    <property type="entry name" value="TRANS-ACONITATE 2-METHYLTRANSFERASE-RELATED"/>
    <property type="match status" value="1"/>
</dbReference>
<keyword evidence="5" id="KW-1185">Reference proteome</keyword>
<feature type="transmembrane region" description="Helical" evidence="2">
    <location>
        <begin position="21"/>
        <end position="42"/>
    </location>
</feature>
<dbReference type="OrthoDB" id="199041at2759"/>
<dbReference type="InterPro" id="IPR013216">
    <property type="entry name" value="Methyltransf_11"/>
</dbReference>
<keyword evidence="2" id="KW-0472">Membrane</keyword>
<dbReference type="SUPFAM" id="SSF53335">
    <property type="entry name" value="S-adenosyl-L-methionine-dependent methyltransferases"/>
    <property type="match status" value="1"/>
</dbReference>
<dbReference type="GO" id="GO:0032259">
    <property type="term" value="P:methylation"/>
    <property type="evidence" value="ECO:0007669"/>
    <property type="project" value="UniProtKB-KW"/>
</dbReference>
<dbReference type="Pfam" id="PF08241">
    <property type="entry name" value="Methyltransf_11"/>
    <property type="match status" value="1"/>
</dbReference>
<dbReference type="GO" id="GO:0008757">
    <property type="term" value="F:S-adenosylmethionine-dependent methyltransferase activity"/>
    <property type="evidence" value="ECO:0007669"/>
    <property type="project" value="InterPro"/>
</dbReference>
<keyword evidence="2" id="KW-0812">Transmembrane</keyword>
<proteinExistence type="predicted"/>
<sequence length="286" mass="32490">MPPAFLPTQKSLSRRIRCTPVRYAIAFAFVLLVFNSFAHFTFCSRSISPATLFAGRCCGPGCRPPINESIAKHYDHAYFKWQTALGRQKASARNWSRVFGVHTTDTVADLGAGGGHILATLNVSRRIAIEVNPVARAAIHHEYPNLIETYRFPEELEDDSLDIVYSTSAIEHFECPLTELRELARKVRVGGRMVIGVKNEGVQYALNIKKNDTDQHMYTWNRQLLYNLLKSAGFDVQKVDPSLREVIDKGRKWTHPDSYTTLDTYIYHWAYGIKPQPENEQSPTQS</sequence>